<evidence type="ECO:0000256" key="6">
    <source>
        <dbReference type="SAM" id="MobiDB-lite"/>
    </source>
</evidence>
<feature type="transmembrane region" description="Helical" evidence="7">
    <location>
        <begin position="365"/>
        <end position="385"/>
    </location>
</feature>
<feature type="transmembrane region" description="Helical" evidence="7">
    <location>
        <begin position="307"/>
        <end position="328"/>
    </location>
</feature>
<dbReference type="InterPro" id="IPR011701">
    <property type="entry name" value="MFS"/>
</dbReference>
<reference evidence="8 9" key="1">
    <citation type="journal article" date="2020" name="ISME J.">
        <title>Uncovering the hidden diversity of litter-decomposition mechanisms in mushroom-forming fungi.</title>
        <authorList>
            <person name="Floudas D."/>
            <person name="Bentzer J."/>
            <person name="Ahren D."/>
            <person name="Johansson T."/>
            <person name="Persson P."/>
            <person name="Tunlid A."/>
        </authorList>
    </citation>
    <scope>NUCLEOTIDE SEQUENCE [LARGE SCALE GENOMIC DNA]</scope>
    <source>
        <strain evidence="8 9">CBS 291.85</strain>
    </source>
</reference>
<feature type="region of interest" description="Disordered" evidence="6">
    <location>
        <begin position="1"/>
        <end position="20"/>
    </location>
</feature>
<dbReference type="GO" id="GO:0022857">
    <property type="term" value="F:transmembrane transporter activity"/>
    <property type="evidence" value="ECO:0007669"/>
    <property type="project" value="InterPro"/>
</dbReference>
<comment type="subcellular location">
    <subcellularLocation>
        <location evidence="1">Membrane</location>
        <topology evidence="1">Multi-pass membrane protein</topology>
    </subcellularLocation>
</comment>
<dbReference type="GO" id="GO:0016020">
    <property type="term" value="C:membrane"/>
    <property type="evidence" value="ECO:0007669"/>
    <property type="project" value="UniProtKB-SubCell"/>
</dbReference>
<sequence length="475" mass="52660">MPAHASEQSGGALDGETSPLLDSDVRDIEHDLVDGKSRERLERSLLRKLDTRMSILVLIYILNYIDRQNGILVLYVHAQSLTPEVFLIQRSAEDQSPKKHVLELYWKTFDLSTKLHGRMGYNVCTGFTTNFFGALCTRFFIGFVEAAFFPGALFLISKWYKQNELSERTAYLSSGSLIANATGSLIASGILKVMDGVLGIAAWRWLFFLEGSLTVVVAIWAIFVLPDFPETQLAKFLTPAEQALAVKRIKEEQHTSTGKESYLTGLRLAVTDWKVWWLSITMTCLTLSLSFNAYFPTIMSTLGYTPAVTLLLCVPPWIVATCTAILVSRHSDKAAERCNHISLSLGGGILGFFMAMSTMNPALRYVSLFLMAQSYAGYIVFLAWISGTVAQSPSKRAVSLALVNTVSSLGNIFGSYAWPLNWGPGYSQSFAICILASSTCIIMCWVFRQHLIQLNAATARKEVENGSSQGHRYLL</sequence>
<dbReference type="EMBL" id="JAACJM010000015">
    <property type="protein sequence ID" value="KAF5368330.1"/>
    <property type="molecule type" value="Genomic_DNA"/>
</dbReference>
<feature type="transmembrane region" description="Helical" evidence="7">
    <location>
        <begin position="275"/>
        <end position="295"/>
    </location>
</feature>
<dbReference type="OrthoDB" id="2985014at2759"/>
<keyword evidence="3 7" id="KW-0812">Transmembrane</keyword>
<accession>A0A8H5LSF3</accession>
<protein>
    <recommendedName>
        <fullName evidence="10">MFS transporter</fullName>
    </recommendedName>
</protein>
<keyword evidence="9" id="KW-1185">Reference proteome</keyword>
<proteinExistence type="predicted"/>
<dbReference type="SUPFAM" id="SSF103473">
    <property type="entry name" value="MFS general substrate transporter"/>
    <property type="match status" value="1"/>
</dbReference>
<dbReference type="Proteomes" id="UP000559256">
    <property type="component" value="Unassembled WGS sequence"/>
</dbReference>
<keyword evidence="5 7" id="KW-0472">Membrane</keyword>
<evidence type="ECO:0000313" key="9">
    <source>
        <dbReference type="Proteomes" id="UP000559256"/>
    </source>
</evidence>
<feature type="transmembrane region" description="Helical" evidence="7">
    <location>
        <begin position="169"/>
        <end position="191"/>
    </location>
</feature>
<feature type="transmembrane region" description="Helical" evidence="7">
    <location>
        <begin position="203"/>
        <end position="225"/>
    </location>
</feature>
<dbReference type="PANTHER" id="PTHR43791:SF6">
    <property type="entry name" value="TRANSPORTER, PUTATIVE (AFU_ORTHOLOGUE AFUA_1G16690)-RELATED"/>
    <property type="match status" value="1"/>
</dbReference>
<feature type="transmembrane region" description="Helical" evidence="7">
    <location>
        <begin position="429"/>
        <end position="447"/>
    </location>
</feature>
<feature type="transmembrane region" description="Helical" evidence="7">
    <location>
        <begin position="340"/>
        <end position="359"/>
    </location>
</feature>
<name>A0A8H5LSF3_9AGAR</name>
<evidence type="ECO:0000256" key="3">
    <source>
        <dbReference type="ARBA" id="ARBA00022692"/>
    </source>
</evidence>
<feature type="transmembrane region" description="Helical" evidence="7">
    <location>
        <begin position="397"/>
        <end position="417"/>
    </location>
</feature>
<dbReference type="PANTHER" id="PTHR43791">
    <property type="entry name" value="PERMEASE-RELATED"/>
    <property type="match status" value="1"/>
</dbReference>
<dbReference type="FunFam" id="1.20.1250.20:FF:000013">
    <property type="entry name" value="MFS general substrate transporter"/>
    <property type="match status" value="1"/>
</dbReference>
<evidence type="ECO:0000313" key="8">
    <source>
        <dbReference type="EMBL" id="KAF5368330.1"/>
    </source>
</evidence>
<dbReference type="Pfam" id="PF07690">
    <property type="entry name" value="MFS_1"/>
    <property type="match status" value="1"/>
</dbReference>
<keyword evidence="2" id="KW-0813">Transport</keyword>
<dbReference type="AlphaFoldDB" id="A0A8H5LSF3"/>
<evidence type="ECO:0000256" key="7">
    <source>
        <dbReference type="SAM" id="Phobius"/>
    </source>
</evidence>
<comment type="caution">
    <text evidence="8">The sequence shown here is derived from an EMBL/GenBank/DDBJ whole genome shotgun (WGS) entry which is preliminary data.</text>
</comment>
<feature type="transmembrane region" description="Helical" evidence="7">
    <location>
        <begin position="139"/>
        <end position="157"/>
    </location>
</feature>
<evidence type="ECO:0000256" key="5">
    <source>
        <dbReference type="ARBA" id="ARBA00023136"/>
    </source>
</evidence>
<organism evidence="8 9">
    <name type="scientific">Tetrapyrgos nigripes</name>
    <dbReference type="NCBI Taxonomy" id="182062"/>
    <lineage>
        <taxon>Eukaryota</taxon>
        <taxon>Fungi</taxon>
        <taxon>Dikarya</taxon>
        <taxon>Basidiomycota</taxon>
        <taxon>Agaricomycotina</taxon>
        <taxon>Agaricomycetes</taxon>
        <taxon>Agaricomycetidae</taxon>
        <taxon>Agaricales</taxon>
        <taxon>Marasmiineae</taxon>
        <taxon>Marasmiaceae</taxon>
        <taxon>Tetrapyrgos</taxon>
    </lineage>
</organism>
<gene>
    <name evidence="8" type="ORF">D9758_002157</name>
</gene>
<evidence type="ECO:0008006" key="10">
    <source>
        <dbReference type="Google" id="ProtNLM"/>
    </source>
</evidence>
<dbReference type="InterPro" id="IPR036259">
    <property type="entry name" value="MFS_trans_sf"/>
</dbReference>
<evidence type="ECO:0000256" key="1">
    <source>
        <dbReference type="ARBA" id="ARBA00004141"/>
    </source>
</evidence>
<dbReference type="Gene3D" id="1.20.1250.20">
    <property type="entry name" value="MFS general substrate transporter like domains"/>
    <property type="match status" value="2"/>
</dbReference>
<evidence type="ECO:0000256" key="4">
    <source>
        <dbReference type="ARBA" id="ARBA00022989"/>
    </source>
</evidence>
<keyword evidence="4 7" id="KW-1133">Transmembrane helix</keyword>
<evidence type="ECO:0000256" key="2">
    <source>
        <dbReference type="ARBA" id="ARBA00022448"/>
    </source>
</evidence>